<dbReference type="AlphaFoldDB" id="A0A4Z0BBJ5"/>
<protein>
    <recommendedName>
        <fullName evidence="4">Toxin CptA</fullName>
    </recommendedName>
</protein>
<proteinExistence type="predicted"/>
<evidence type="ECO:0000313" key="2">
    <source>
        <dbReference type="EMBL" id="TFY96506.1"/>
    </source>
</evidence>
<gene>
    <name evidence="2" type="ORF">EZ242_21015</name>
</gene>
<keyword evidence="1" id="KW-0472">Membrane</keyword>
<dbReference type="OrthoDB" id="9157092at2"/>
<name>A0A4Z0BBJ5_9BURK</name>
<feature type="transmembrane region" description="Helical" evidence="1">
    <location>
        <begin position="44"/>
        <end position="64"/>
    </location>
</feature>
<accession>A0A4Z0BBJ5</accession>
<keyword evidence="3" id="KW-1185">Reference proteome</keyword>
<keyword evidence="1" id="KW-0812">Transmembrane</keyword>
<evidence type="ECO:0000256" key="1">
    <source>
        <dbReference type="SAM" id="Phobius"/>
    </source>
</evidence>
<evidence type="ECO:0008006" key="4">
    <source>
        <dbReference type="Google" id="ProtNLM"/>
    </source>
</evidence>
<comment type="caution">
    <text evidence="2">The sequence shown here is derived from an EMBL/GenBank/DDBJ whole genome shotgun (WGS) entry which is preliminary data.</text>
</comment>
<sequence length="157" mass="17265">MRSAPSVTYPVGRSLWCAGVLAGVWLLALANLVLWMLLGPAPGARQALVALVLLACVPLSLHAWRTQLRGELDWDGAAWHLRTGGDPVPIRLDRVWDAQRWMVLRWRGPEGQSGSTRWVWLAQGLDTEVWQAFRRAVYFSAGAQAQSASARAPATPT</sequence>
<feature type="transmembrane region" description="Helical" evidence="1">
    <location>
        <begin position="15"/>
        <end position="38"/>
    </location>
</feature>
<reference evidence="2 3" key="1">
    <citation type="submission" date="2019-03" db="EMBL/GenBank/DDBJ databases">
        <title>Ramlibacter rhizophilus CCTCC AB2015357, whole genome shotgun sequence.</title>
        <authorList>
            <person name="Zhang X."/>
            <person name="Feng G."/>
            <person name="Zhu H."/>
        </authorList>
    </citation>
    <scope>NUCLEOTIDE SEQUENCE [LARGE SCALE GENOMIC DNA]</scope>
    <source>
        <strain evidence="2 3">CCTCC AB2015357</strain>
    </source>
</reference>
<dbReference type="EMBL" id="SMLL01000009">
    <property type="protein sequence ID" value="TFY96506.1"/>
    <property type="molecule type" value="Genomic_DNA"/>
</dbReference>
<evidence type="ECO:0000313" key="3">
    <source>
        <dbReference type="Proteomes" id="UP000297564"/>
    </source>
</evidence>
<keyword evidence="1" id="KW-1133">Transmembrane helix</keyword>
<organism evidence="2 3">
    <name type="scientific">Ramlibacter rhizophilus</name>
    <dbReference type="NCBI Taxonomy" id="1781167"/>
    <lineage>
        <taxon>Bacteria</taxon>
        <taxon>Pseudomonadati</taxon>
        <taxon>Pseudomonadota</taxon>
        <taxon>Betaproteobacteria</taxon>
        <taxon>Burkholderiales</taxon>
        <taxon>Comamonadaceae</taxon>
        <taxon>Ramlibacter</taxon>
    </lineage>
</organism>
<dbReference type="Proteomes" id="UP000297564">
    <property type="component" value="Unassembled WGS sequence"/>
</dbReference>
<dbReference type="RefSeq" id="WP_135287151.1">
    <property type="nucleotide sequence ID" value="NZ_SMLL01000009.1"/>
</dbReference>